<organism evidence="1 2">
    <name type="scientific">Chitinophaga agrisoli</name>
    <dbReference type="NCBI Taxonomy" id="2607653"/>
    <lineage>
        <taxon>Bacteria</taxon>
        <taxon>Pseudomonadati</taxon>
        <taxon>Bacteroidota</taxon>
        <taxon>Chitinophagia</taxon>
        <taxon>Chitinophagales</taxon>
        <taxon>Chitinophagaceae</taxon>
        <taxon>Chitinophaga</taxon>
    </lineage>
</organism>
<dbReference type="Proteomes" id="UP000324611">
    <property type="component" value="Unassembled WGS sequence"/>
</dbReference>
<keyword evidence="2" id="KW-1185">Reference proteome</keyword>
<gene>
    <name evidence="1" type="ORF">F0L74_25465</name>
</gene>
<accession>A0A5B2VKE8</accession>
<protein>
    <recommendedName>
        <fullName evidence="3">Carboxypeptidase family protein</fullName>
    </recommendedName>
</protein>
<dbReference type="AlphaFoldDB" id="A0A5B2VKE8"/>
<sequence>MKIVNTPVRGSLLFILLPLILTGFVTKAQYVEKERDDTVRIYCQTRFDTLEAKKALARGTGAIKGVAFTRPVTGTYGFKSPLVKRMFANKMKVFLFPLTPYMEEYISLKKKKEKPKKLRYVYMDPNAWRFRLEAITNSDGEFTFPDMKPGKYYVKGILNWTTTGYYNEYTGSGYDGYGQINYFERKYYDVNHADLLEEYVEVKEEGEVVKIKLK</sequence>
<evidence type="ECO:0000313" key="1">
    <source>
        <dbReference type="EMBL" id="KAA2239551.1"/>
    </source>
</evidence>
<dbReference type="EMBL" id="VUOC01000004">
    <property type="protein sequence ID" value="KAA2239551.1"/>
    <property type="molecule type" value="Genomic_DNA"/>
</dbReference>
<name>A0A5B2VKE8_9BACT</name>
<reference evidence="1 2" key="1">
    <citation type="submission" date="2019-09" db="EMBL/GenBank/DDBJ databases">
        <title>Chitinophaga ginsengihumi sp. nov., isolated from soil of ginseng rhizosphere.</title>
        <authorList>
            <person name="Lee J."/>
        </authorList>
    </citation>
    <scope>NUCLEOTIDE SEQUENCE [LARGE SCALE GENOMIC DNA]</scope>
    <source>
        <strain evidence="1 2">BN140078</strain>
    </source>
</reference>
<reference evidence="1 2" key="2">
    <citation type="submission" date="2019-09" db="EMBL/GenBank/DDBJ databases">
        <authorList>
            <person name="Jin C."/>
        </authorList>
    </citation>
    <scope>NUCLEOTIDE SEQUENCE [LARGE SCALE GENOMIC DNA]</scope>
    <source>
        <strain evidence="1 2">BN140078</strain>
    </source>
</reference>
<comment type="caution">
    <text evidence="1">The sequence shown here is derived from an EMBL/GenBank/DDBJ whole genome shotgun (WGS) entry which is preliminary data.</text>
</comment>
<dbReference type="SUPFAM" id="SSF117074">
    <property type="entry name" value="Hypothetical protein PA1324"/>
    <property type="match status" value="1"/>
</dbReference>
<dbReference type="RefSeq" id="WP_149840730.1">
    <property type="nucleotide sequence ID" value="NZ_VUOC01000004.1"/>
</dbReference>
<evidence type="ECO:0008006" key="3">
    <source>
        <dbReference type="Google" id="ProtNLM"/>
    </source>
</evidence>
<proteinExistence type="predicted"/>
<evidence type="ECO:0000313" key="2">
    <source>
        <dbReference type="Proteomes" id="UP000324611"/>
    </source>
</evidence>